<organism evidence="5 6">
    <name type="scientific">Anabaena sphaerica FACHB-251</name>
    <dbReference type="NCBI Taxonomy" id="2692883"/>
    <lineage>
        <taxon>Bacteria</taxon>
        <taxon>Bacillati</taxon>
        <taxon>Cyanobacteriota</taxon>
        <taxon>Cyanophyceae</taxon>
        <taxon>Nostocales</taxon>
        <taxon>Nostocaceae</taxon>
        <taxon>Anabaena</taxon>
    </lineage>
</organism>
<dbReference type="InterPro" id="IPR001633">
    <property type="entry name" value="EAL_dom"/>
</dbReference>
<dbReference type="Pfam" id="PF00072">
    <property type="entry name" value="Response_reg"/>
    <property type="match status" value="1"/>
</dbReference>
<comment type="caution">
    <text evidence="5">The sequence shown here is derived from an EMBL/GenBank/DDBJ whole genome shotgun (WGS) entry which is preliminary data.</text>
</comment>
<dbReference type="InterPro" id="IPR035919">
    <property type="entry name" value="EAL_sf"/>
</dbReference>
<dbReference type="SMART" id="SM00267">
    <property type="entry name" value="GGDEF"/>
    <property type="match status" value="1"/>
</dbReference>
<dbReference type="Proteomes" id="UP000662185">
    <property type="component" value="Unassembled WGS sequence"/>
</dbReference>
<dbReference type="SMART" id="SM00052">
    <property type="entry name" value="EAL"/>
    <property type="match status" value="1"/>
</dbReference>
<dbReference type="InterPro" id="IPR029787">
    <property type="entry name" value="Nucleotide_cyclase"/>
</dbReference>
<feature type="modified residue" description="4-aspartylphosphate" evidence="1">
    <location>
        <position position="52"/>
    </location>
</feature>
<dbReference type="InterPro" id="IPR001789">
    <property type="entry name" value="Sig_transdc_resp-reg_receiver"/>
</dbReference>
<dbReference type="Gene3D" id="3.30.70.270">
    <property type="match status" value="1"/>
</dbReference>
<evidence type="ECO:0000259" key="4">
    <source>
        <dbReference type="PROSITE" id="PS50887"/>
    </source>
</evidence>
<dbReference type="RefSeq" id="WP_190563287.1">
    <property type="nucleotide sequence ID" value="NZ_JACJQU010000014.1"/>
</dbReference>
<keyword evidence="1" id="KW-0597">Phosphoprotein</keyword>
<dbReference type="SUPFAM" id="SSF141868">
    <property type="entry name" value="EAL domain-like"/>
    <property type="match status" value="1"/>
</dbReference>
<dbReference type="GO" id="GO:0071111">
    <property type="term" value="F:cyclic-guanylate-specific phosphodiesterase activity"/>
    <property type="evidence" value="ECO:0007669"/>
    <property type="project" value="InterPro"/>
</dbReference>
<dbReference type="PROSITE" id="PS50110">
    <property type="entry name" value="RESPONSE_REGULATORY"/>
    <property type="match status" value="1"/>
</dbReference>
<name>A0A926WKF4_9NOST</name>
<feature type="domain" description="EAL" evidence="3">
    <location>
        <begin position="319"/>
        <end position="573"/>
    </location>
</feature>
<dbReference type="EMBL" id="JACJQU010000014">
    <property type="protein sequence ID" value="MBD2295690.1"/>
    <property type="molecule type" value="Genomic_DNA"/>
</dbReference>
<dbReference type="Pfam" id="PF00563">
    <property type="entry name" value="EAL"/>
    <property type="match status" value="1"/>
</dbReference>
<dbReference type="InterPro" id="IPR050706">
    <property type="entry name" value="Cyclic-di-GMP_PDE-like"/>
</dbReference>
<dbReference type="InterPro" id="IPR043128">
    <property type="entry name" value="Rev_trsase/Diguanyl_cyclase"/>
</dbReference>
<dbReference type="InterPro" id="IPR011006">
    <property type="entry name" value="CheY-like_superfamily"/>
</dbReference>
<feature type="domain" description="GGDEF" evidence="4">
    <location>
        <begin position="174"/>
        <end position="310"/>
    </location>
</feature>
<dbReference type="SMART" id="SM00448">
    <property type="entry name" value="REC"/>
    <property type="match status" value="1"/>
</dbReference>
<proteinExistence type="predicted"/>
<dbReference type="GO" id="GO:0000160">
    <property type="term" value="P:phosphorelay signal transduction system"/>
    <property type="evidence" value="ECO:0007669"/>
    <property type="project" value="InterPro"/>
</dbReference>
<dbReference type="PROSITE" id="PS50887">
    <property type="entry name" value="GGDEF"/>
    <property type="match status" value="1"/>
</dbReference>
<gene>
    <name evidence="5" type="ORF">H6G06_19965</name>
</gene>
<accession>A0A926WKF4</accession>
<dbReference type="SUPFAM" id="SSF55073">
    <property type="entry name" value="Nucleotide cyclase"/>
    <property type="match status" value="1"/>
</dbReference>
<protein>
    <submittedName>
        <fullName evidence="5">EAL domain-containing protein</fullName>
    </submittedName>
</protein>
<dbReference type="PANTHER" id="PTHR33121:SF71">
    <property type="entry name" value="OXYGEN SENSOR PROTEIN DOSP"/>
    <property type="match status" value="1"/>
</dbReference>
<dbReference type="Gene3D" id="3.20.20.450">
    <property type="entry name" value="EAL domain"/>
    <property type="match status" value="1"/>
</dbReference>
<reference evidence="6" key="1">
    <citation type="journal article" date="2020" name="ISME J.">
        <title>Comparative genomics reveals insights into cyanobacterial evolution and habitat adaptation.</title>
        <authorList>
            <person name="Chen M.Y."/>
            <person name="Teng W.K."/>
            <person name="Zhao L."/>
            <person name="Hu C.X."/>
            <person name="Zhou Y.K."/>
            <person name="Han B.P."/>
            <person name="Song L.R."/>
            <person name="Shu W.S."/>
        </authorList>
    </citation>
    <scope>NUCLEOTIDE SEQUENCE [LARGE SCALE GENOMIC DNA]</scope>
    <source>
        <strain evidence="6">FACHB-251</strain>
    </source>
</reference>
<evidence type="ECO:0000259" key="2">
    <source>
        <dbReference type="PROSITE" id="PS50110"/>
    </source>
</evidence>
<evidence type="ECO:0000313" key="6">
    <source>
        <dbReference type="Proteomes" id="UP000662185"/>
    </source>
</evidence>
<evidence type="ECO:0000313" key="5">
    <source>
        <dbReference type="EMBL" id="MBD2295690.1"/>
    </source>
</evidence>
<dbReference type="FunFam" id="3.20.20.450:FF:000001">
    <property type="entry name" value="Cyclic di-GMP phosphodiesterase yahA"/>
    <property type="match status" value="1"/>
</dbReference>
<feature type="domain" description="Response regulatory" evidence="2">
    <location>
        <begin position="3"/>
        <end position="119"/>
    </location>
</feature>
<keyword evidence="6" id="KW-1185">Reference proteome</keyword>
<evidence type="ECO:0000256" key="1">
    <source>
        <dbReference type="PROSITE-ProRule" id="PRU00169"/>
    </source>
</evidence>
<evidence type="ECO:0000259" key="3">
    <source>
        <dbReference type="PROSITE" id="PS50883"/>
    </source>
</evidence>
<dbReference type="PANTHER" id="PTHR33121">
    <property type="entry name" value="CYCLIC DI-GMP PHOSPHODIESTERASE PDEF"/>
    <property type="match status" value="1"/>
</dbReference>
<dbReference type="Pfam" id="PF00990">
    <property type="entry name" value="GGDEF"/>
    <property type="match status" value="1"/>
</dbReference>
<dbReference type="CDD" id="cd01948">
    <property type="entry name" value="EAL"/>
    <property type="match status" value="1"/>
</dbReference>
<dbReference type="PROSITE" id="PS50883">
    <property type="entry name" value="EAL"/>
    <property type="match status" value="1"/>
</dbReference>
<dbReference type="InterPro" id="IPR000160">
    <property type="entry name" value="GGDEF_dom"/>
</dbReference>
<sequence>MKKILIIEDDSIMREILQQILQIEGFSTITAENGWLGLQMVEQYQPDLIICDVMMPLLDGYSLIQTLREDPATATIPFIFLTAKAERCDLRQAMELGADDYLTKPFEAFELLQAIRTQLKKRQAVTEQYINQIQRMKTEFSYLARHDSLTGLPNKLFLEEQFNKTRLQVYNQGQILPLFLINIDIIYRNKLFFGTGLKHLLIKALVVRLKNLNSTHNLIDLVGHLKTEQLVMLLKPTQDIKIVADIAQQTLDNISQPLFFNKVEVFLKARIGIACYPNDGLQLSQLLTYAEFVLEHYQPEDTRLYHFYSQEILDNFFRKVILETDLRQALERNEFQLYYQPQVNVQTGKVVCAEALIRWQHPEHGMISPAEFIPIAEESGFIITLGEWIIRTACTQIKTLQAEGLNNFSIAVNISACQLINKNFSEKIIDIINETGIAPELLELELTETVFIQDIESVKQKLNYLSQQGIKISIDDFGTGYSSFKYLQEFPFHNLKIDRYFISNIDKFKNKQVLVKSIIQTADNLNLNIIAEGVETKNELAWLMRNNCDIVQGYFFSHPLPIEELKEFLSSRAK</sequence>
<dbReference type="SUPFAM" id="SSF52172">
    <property type="entry name" value="CheY-like"/>
    <property type="match status" value="1"/>
</dbReference>
<dbReference type="Gene3D" id="3.40.50.2300">
    <property type="match status" value="1"/>
</dbReference>
<dbReference type="AlphaFoldDB" id="A0A926WKF4"/>